<feature type="transmembrane region" description="Helical" evidence="9">
    <location>
        <begin position="229"/>
        <end position="249"/>
    </location>
</feature>
<feature type="compositionally biased region" description="Low complexity" evidence="10">
    <location>
        <begin position="57"/>
        <end position="66"/>
    </location>
</feature>
<feature type="transmembrane region" description="Helical" evidence="9">
    <location>
        <begin position="195"/>
        <end position="217"/>
    </location>
</feature>
<sequence length="323" mass="36341">MDMPSGYRQSGQKRRGRGGKGGQGSRPQLFEDTSNVPPQPPPQAYGMNYPPPGQFGGYDQYDQTGGYPPPQQQFPGQQFLSDPMAHMAMQYGTTLADQGKEYVHKNLEKYVSTSRLKYYFAVDTTYVGKKIGLLFFPYTHSDWSIRYNQDDPVAPRYEINAPDLYIPVMAFVTYVLVAGIVMGTQDRFTPEQLGIQASSALVWIIIELLVTMLSLYVLNLNTELKYTDIIAYCGYKFVGMIFSLLAGLAFQGTGYYVVLLWFAASLAFFLIRTLRQQVLPHVAASDGYAKGTKRSLYLILSVAIAQPILMWWLTSHIMFGKKL</sequence>
<feature type="transmembrane region" description="Helical" evidence="9">
    <location>
        <begin position="164"/>
        <end position="183"/>
    </location>
</feature>
<evidence type="ECO:0000256" key="4">
    <source>
        <dbReference type="ARBA" id="ARBA00022824"/>
    </source>
</evidence>
<feature type="compositionally biased region" description="Low complexity" evidence="10">
    <location>
        <begin position="1"/>
        <end position="10"/>
    </location>
</feature>
<comment type="caution">
    <text evidence="11">The sequence shown here is derived from an EMBL/GenBank/DDBJ whole genome shotgun (WGS) entry which is preliminary data.</text>
</comment>
<keyword evidence="5 9" id="KW-0653">Protein transport</keyword>
<comment type="function">
    <text evidence="9">Has a role in transport between endoplasmic reticulum and Golgi.</text>
</comment>
<keyword evidence="6 9" id="KW-1133">Transmembrane helix</keyword>
<proteinExistence type="inferred from homology"/>
<organism evidence="11 12">
    <name type="scientific">Batillaria attramentaria</name>
    <dbReference type="NCBI Taxonomy" id="370345"/>
    <lineage>
        <taxon>Eukaryota</taxon>
        <taxon>Metazoa</taxon>
        <taxon>Spiralia</taxon>
        <taxon>Lophotrochozoa</taxon>
        <taxon>Mollusca</taxon>
        <taxon>Gastropoda</taxon>
        <taxon>Caenogastropoda</taxon>
        <taxon>Sorbeoconcha</taxon>
        <taxon>Cerithioidea</taxon>
        <taxon>Batillariidae</taxon>
        <taxon>Batillaria</taxon>
    </lineage>
</organism>
<evidence type="ECO:0000256" key="2">
    <source>
        <dbReference type="ARBA" id="ARBA00022448"/>
    </source>
</evidence>
<dbReference type="GO" id="GO:0006888">
    <property type="term" value="P:endoplasmic reticulum to Golgi vesicle-mediated transport"/>
    <property type="evidence" value="ECO:0007669"/>
    <property type="project" value="UniProtKB-UniRule"/>
</dbReference>
<feature type="transmembrane region" description="Helical" evidence="9">
    <location>
        <begin position="295"/>
        <end position="313"/>
    </location>
</feature>
<feature type="region of interest" description="Disordered" evidence="10">
    <location>
        <begin position="1"/>
        <end position="78"/>
    </location>
</feature>
<dbReference type="GO" id="GO:0000139">
    <property type="term" value="C:Golgi membrane"/>
    <property type="evidence" value="ECO:0007669"/>
    <property type="project" value="UniProtKB-SubCell"/>
</dbReference>
<evidence type="ECO:0000256" key="6">
    <source>
        <dbReference type="ARBA" id="ARBA00022989"/>
    </source>
</evidence>
<evidence type="ECO:0000256" key="5">
    <source>
        <dbReference type="ARBA" id="ARBA00022927"/>
    </source>
</evidence>
<evidence type="ECO:0000313" key="11">
    <source>
        <dbReference type="EMBL" id="KAK7474689.1"/>
    </source>
</evidence>
<feature type="compositionally biased region" description="Pro residues" evidence="10">
    <location>
        <begin position="37"/>
        <end position="53"/>
    </location>
</feature>
<dbReference type="AlphaFoldDB" id="A0ABD0JIL9"/>
<comment type="similarity">
    <text evidence="1 9">Belongs to the YIF1 family.</text>
</comment>
<evidence type="ECO:0000256" key="10">
    <source>
        <dbReference type="SAM" id="MobiDB-lite"/>
    </source>
</evidence>
<keyword evidence="3 9" id="KW-0812">Transmembrane</keyword>
<dbReference type="GO" id="GO:0015031">
    <property type="term" value="P:protein transport"/>
    <property type="evidence" value="ECO:0007669"/>
    <property type="project" value="UniProtKB-KW"/>
</dbReference>
<reference evidence="11 12" key="1">
    <citation type="journal article" date="2023" name="Sci. Data">
        <title>Genome assembly of the Korean intertidal mud-creeper Batillaria attramentaria.</title>
        <authorList>
            <person name="Patra A.K."/>
            <person name="Ho P.T."/>
            <person name="Jun S."/>
            <person name="Lee S.J."/>
            <person name="Kim Y."/>
            <person name="Won Y.J."/>
        </authorList>
    </citation>
    <scope>NUCLEOTIDE SEQUENCE [LARGE SCALE GENOMIC DNA]</scope>
    <source>
        <strain evidence="11">Wonlab-2016</strain>
    </source>
</reference>
<protein>
    <recommendedName>
        <fullName evidence="9">Protein YIF1</fullName>
    </recommendedName>
</protein>
<feature type="transmembrane region" description="Helical" evidence="9">
    <location>
        <begin position="255"/>
        <end position="274"/>
    </location>
</feature>
<dbReference type="PANTHER" id="PTHR14083">
    <property type="entry name" value="YIP1 INTERACTING FACTOR HOMOLOG YIF1 PROTEIN"/>
    <property type="match status" value="1"/>
</dbReference>
<keyword evidence="2 9" id="KW-0813">Transport</keyword>
<gene>
    <name evidence="11" type="ORF">BaRGS_00034054</name>
</gene>
<dbReference type="InterPro" id="IPR005578">
    <property type="entry name" value="Yif1_fam"/>
</dbReference>
<keyword evidence="7 9" id="KW-0333">Golgi apparatus</keyword>
<dbReference type="Pfam" id="PF03878">
    <property type="entry name" value="YIF1"/>
    <property type="match status" value="1"/>
</dbReference>
<keyword evidence="8 9" id="KW-0472">Membrane</keyword>
<evidence type="ECO:0000256" key="3">
    <source>
        <dbReference type="ARBA" id="ARBA00022692"/>
    </source>
</evidence>
<evidence type="ECO:0000313" key="12">
    <source>
        <dbReference type="Proteomes" id="UP001519460"/>
    </source>
</evidence>
<dbReference type="PANTHER" id="PTHR14083:SF0">
    <property type="entry name" value="YIP1D-INTERACTING FACTOR 1, ISOFORM C"/>
    <property type="match status" value="1"/>
</dbReference>
<dbReference type="Proteomes" id="UP001519460">
    <property type="component" value="Unassembled WGS sequence"/>
</dbReference>
<keyword evidence="12" id="KW-1185">Reference proteome</keyword>
<evidence type="ECO:0000256" key="1">
    <source>
        <dbReference type="ARBA" id="ARBA00009727"/>
    </source>
</evidence>
<accession>A0ABD0JIL9</accession>
<dbReference type="EMBL" id="JACVVK020000428">
    <property type="protein sequence ID" value="KAK7474689.1"/>
    <property type="molecule type" value="Genomic_DNA"/>
</dbReference>
<evidence type="ECO:0000256" key="9">
    <source>
        <dbReference type="RuleBase" id="RU368073"/>
    </source>
</evidence>
<dbReference type="GO" id="GO:0005793">
    <property type="term" value="C:endoplasmic reticulum-Golgi intermediate compartment"/>
    <property type="evidence" value="ECO:0007669"/>
    <property type="project" value="UniProtKB-UniRule"/>
</dbReference>
<keyword evidence="4 9" id="KW-0256">Endoplasmic reticulum</keyword>
<comment type="subcellular location">
    <subcellularLocation>
        <location evidence="9">Endoplasmic reticulum membrane</location>
        <topology evidence="9">Multi-pass membrane protein</topology>
    </subcellularLocation>
    <subcellularLocation>
        <location evidence="9">Golgi apparatus membrane</location>
        <topology evidence="9">Multi-pass membrane protein</topology>
    </subcellularLocation>
</comment>
<evidence type="ECO:0000256" key="7">
    <source>
        <dbReference type="ARBA" id="ARBA00023034"/>
    </source>
</evidence>
<name>A0ABD0JIL9_9CAEN</name>
<evidence type="ECO:0000256" key="8">
    <source>
        <dbReference type="ARBA" id="ARBA00023136"/>
    </source>
</evidence>
<dbReference type="GO" id="GO:0005789">
    <property type="term" value="C:endoplasmic reticulum membrane"/>
    <property type="evidence" value="ECO:0007669"/>
    <property type="project" value="UniProtKB-SubCell"/>
</dbReference>